<dbReference type="SUPFAM" id="SSF48208">
    <property type="entry name" value="Six-hairpin glycosidases"/>
    <property type="match status" value="1"/>
</dbReference>
<protein>
    <submittedName>
        <fullName evidence="7">Alpha-1,2-mannosidase, putative</fullName>
    </submittedName>
</protein>
<feature type="chain" id="PRO_5013291438" evidence="4">
    <location>
        <begin position="19"/>
        <end position="1082"/>
    </location>
</feature>
<reference evidence="7 8" key="1">
    <citation type="submission" date="2016-11" db="EMBL/GenBank/DDBJ databases">
        <authorList>
            <person name="Jaros S."/>
            <person name="Januszkiewicz K."/>
            <person name="Wedrychowicz H."/>
        </authorList>
    </citation>
    <scope>NUCLEOTIDE SEQUENCE [LARGE SCALE GENOMIC DNA]</scope>
    <source>
        <strain evidence="7 8">KHT3</strain>
    </source>
</reference>
<dbReference type="Pfam" id="PF17678">
    <property type="entry name" value="Glyco_hydro_92N"/>
    <property type="match status" value="1"/>
</dbReference>
<dbReference type="InterPro" id="IPR005887">
    <property type="entry name" value="GH92_a_mannosidase_put"/>
</dbReference>
<proteinExistence type="predicted"/>
<dbReference type="GO" id="GO:0005829">
    <property type="term" value="C:cytosol"/>
    <property type="evidence" value="ECO:0007669"/>
    <property type="project" value="TreeGrafter"/>
</dbReference>
<evidence type="ECO:0000256" key="1">
    <source>
        <dbReference type="ARBA" id="ARBA00001913"/>
    </source>
</evidence>
<dbReference type="PANTHER" id="PTHR12143">
    <property type="entry name" value="PEPTIDE N-GLYCANASE PNGASE -RELATED"/>
    <property type="match status" value="1"/>
</dbReference>
<dbReference type="Gene3D" id="1.20.1050.60">
    <property type="entry name" value="alpha-1,2-mannosidase"/>
    <property type="match status" value="1"/>
</dbReference>
<organism evidence="7 8">
    <name type="scientific">Xylanibacter ruminicola</name>
    <name type="common">Prevotella ruminicola</name>
    <dbReference type="NCBI Taxonomy" id="839"/>
    <lineage>
        <taxon>Bacteria</taxon>
        <taxon>Pseudomonadati</taxon>
        <taxon>Bacteroidota</taxon>
        <taxon>Bacteroidia</taxon>
        <taxon>Bacteroidales</taxon>
        <taxon>Prevotellaceae</taxon>
        <taxon>Xylanibacter</taxon>
    </lineage>
</organism>
<dbReference type="Gene3D" id="1.20.1610.10">
    <property type="entry name" value="alpha-1,2-mannosidases domains"/>
    <property type="match status" value="1"/>
</dbReference>
<dbReference type="InterPro" id="IPR008928">
    <property type="entry name" value="6-hairpin_glycosidase_sf"/>
</dbReference>
<dbReference type="InterPro" id="IPR012939">
    <property type="entry name" value="Glyco_hydro_92"/>
</dbReference>
<feature type="domain" description="Glycosyl hydrolase family 92" evidence="5">
    <location>
        <begin position="630"/>
        <end position="1076"/>
    </location>
</feature>
<dbReference type="PANTHER" id="PTHR12143:SF43">
    <property type="entry name" value="PUTATIVE-RELATED"/>
    <property type="match status" value="1"/>
</dbReference>
<dbReference type="InterPro" id="IPR014718">
    <property type="entry name" value="GH-type_carb-bd"/>
</dbReference>
<evidence type="ECO:0000256" key="2">
    <source>
        <dbReference type="ARBA" id="ARBA00011245"/>
    </source>
</evidence>
<dbReference type="Pfam" id="PF07971">
    <property type="entry name" value="Glyco_hydro_92"/>
    <property type="match status" value="1"/>
</dbReference>
<sequence>MRRILLTTFLFASALVMAQKSPQQMGGVYYAYPIESGFDKPQLQPAPEGYEPFYISHYGRHGSRWLTSDARYTWVNQHFDNDKNLTKLGKSVKKRLAKVWKNAKGNGGLLTALGARQHRGIAKRMYQNFPQLFTAEAHLTAHSSTVNRCKVSMENFVDELKHLSNTINITPITREEDMAWIAYTSPEEKAHENRTSVPLMVSPDRFVKALFVDPSKVKNPTKLLTEMHTIASDMQDVELNVSLYDLFTPEEMEAVYNKNNKSMTIVHGDLIENEGIPARSAISLWQRIETEGDAAIVRGGVGADLRFGHDSNLYRLFTLMGIKLPGEPYNYMDEILPMAANLQMIFYRNAQGDVKVQLLHNEKSIGFKSWTELKQQVNERIHYFEHLRQLCALNTMVGTAPANTKTAGLFGKGSEEHGQTLPAVLVPNGQNFWTPQTRDTEKKCIAPYYFTDSLFQGIRNSHWIVGGCTQDYGSFTVAALTGKLRLKPEERATRFSHSEEISHPHYYAIRLPDEHLKLEMTANSHTAIFRIIPEQDGPIHIVLNHNSDEGQGYLEVNNADGIIYGYNPVHRIYQGWGEEAGFDGHYLLQAYDKIIDSGCDSLCAWFTFNGKAHEPIILKAATSFTNKRGAENNFAFEAEGHDFESMMQQTVQQWIDRLHTIDVEDTDIAKVNQFYGALYRCSFLPREMSDVDGSYPKFANGEIITPHSSLLTPRKYYGDFSMWDTYRALHPLYTLIAPKESADMMQSLVTMYEQGGWLPIFPCWNSYTAAMIGDHCSAVLADAYIKGIRDFDYEKAYEGMRKNAFETPTSFEDYKNGMGRRALTSYLKYGYIPLEDGVKEAFHQDEQTSRTLEYAFDDFAVAQLAKALGKDKDYKELMRRSENWRNVINPKTGYCDGRHAPKQISRRKTDGGLFENNQDFIHRKSYITEGATCHYTWYVPQNVEGLVEALGGKDKFEAKLDSLFSEGRYWHGNEPCHQIAYLYDFIGKREKTIERVAHILDTEYNDTPGGLSGNDDAGQMSAWYVFSSMGFYPVCPATDRYMLSAPRFQKVTLNLQDDKKFTITPTSFPKDRHFITQSEIIR</sequence>
<dbReference type="Gene3D" id="3.40.50.1240">
    <property type="entry name" value="Phosphoglycerate mutase-like"/>
    <property type="match status" value="1"/>
</dbReference>
<evidence type="ECO:0000259" key="5">
    <source>
        <dbReference type="Pfam" id="PF07971"/>
    </source>
</evidence>
<accession>A0A1M6UT32</accession>
<dbReference type="SUPFAM" id="SSF53254">
    <property type="entry name" value="Phosphoglycerate mutase-like"/>
    <property type="match status" value="1"/>
</dbReference>
<dbReference type="Proteomes" id="UP000184130">
    <property type="component" value="Unassembled WGS sequence"/>
</dbReference>
<keyword evidence="4" id="KW-0732">Signal</keyword>
<name>A0A1M6UT32_XYLRU</name>
<evidence type="ECO:0000256" key="3">
    <source>
        <dbReference type="ARBA" id="ARBA00022837"/>
    </source>
</evidence>
<dbReference type="Gene3D" id="2.70.98.10">
    <property type="match status" value="1"/>
</dbReference>
<evidence type="ECO:0000259" key="6">
    <source>
        <dbReference type="Pfam" id="PF17678"/>
    </source>
</evidence>
<dbReference type="FunFam" id="1.20.1050.60:FF:000001">
    <property type="entry name" value="Putative alpha-1,2-mannosidase"/>
    <property type="match status" value="1"/>
</dbReference>
<dbReference type="EMBL" id="FRBD01000010">
    <property type="protein sequence ID" value="SHK72358.1"/>
    <property type="molecule type" value="Genomic_DNA"/>
</dbReference>
<evidence type="ECO:0000313" key="8">
    <source>
        <dbReference type="Proteomes" id="UP000184130"/>
    </source>
</evidence>
<evidence type="ECO:0000256" key="4">
    <source>
        <dbReference type="SAM" id="SignalP"/>
    </source>
</evidence>
<feature type="signal peptide" evidence="4">
    <location>
        <begin position="1"/>
        <end position="18"/>
    </location>
</feature>
<evidence type="ECO:0000313" key="7">
    <source>
        <dbReference type="EMBL" id="SHK72358.1"/>
    </source>
</evidence>
<keyword evidence="3" id="KW-0106">Calcium</keyword>
<comment type="cofactor">
    <cofactor evidence="1">
        <name>Ca(2+)</name>
        <dbReference type="ChEBI" id="CHEBI:29108"/>
    </cofactor>
</comment>
<dbReference type="GO" id="GO:0006516">
    <property type="term" value="P:glycoprotein catabolic process"/>
    <property type="evidence" value="ECO:0007669"/>
    <property type="project" value="TreeGrafter"/>
</dbReference>
<dbReference type="InterPro" id="IPR050883">
    <property type="entry name" value="PNGase"/>
</dbReference>
<dbReference type="OrthoDB" id="9762711at2"/>
<gene>
    <name evidence="7" type="ORF">SAMN05216463_110110</name>
</gene>
<feature type="domain" description="Glycosyl hydrolase family 92 N-terminal" evidence="6">
    <location>
        <begin position="413"/>
        <end position="623"/>
    </location>
</feature>
<dbReference type="AlphaFoldDB" id="A0A1M6UT32"/>
<dbReference type="InterPro" id="IPR041371">
    <property type="entry name" value="GH92_N"/>
</dbReference>
<dbReference type="GO" id="GO:0030246">
    <property type="term" value="F:carbohydrate binding"/>
    <property type="evidence" value="ECO:0007669"/>
    <property type="project" value="InterPro"/>
</dbReference>
<dbReference type="InterPro" id="IPR029033">
    <property type="entry name" value="His_PPase_superfam"/>
</dbReference>
<comment type="subunit">
    <text evidence="2">Monomer.</text>
</comment>
<dbReference type="NCBIfam" id="TIGR01180">
    <property type="entry name" value="aman2_put"/>
    <property type="match status" value="1"/>
</dbReference>
<dbReference type="GO" id="GO:0000224">
    <property type="term" value="F:peptide-N4-(N-acetyl-beta-glucosaminyl)asparagine amidase activity"/>
    <property type="evidence" value="ECO:0007669"/>
    <property type="project" value="TreeGrafter"/>
</dbReference>
<dbReference type="GO" id="GO:0005975">
    <property type="term" value="P:carbohydrate metabolic process"/>
    <property type="evidence" value="ECO:0007669"/>
    <property type="project" value="InterPro"/>
</dbReference>
<dbReference type="RefSeq" id="WP_073208024.1">
    <property type="nucleotide sequence ID" value="NZ_FRBD01000010.1"/>
</dbReference>
<dbReference type="Gene3D" id="3.30.2080.10">
    <property type="entry name" value="GH92 mannosidase domain"/>
    <property type="match status" value="1"/>
</dbReference>